<reference evidence="3" key="1">
    <citation type="submission" date="2020-03" db="EMBL/GenBank/DDBJ databases">
        <title>Site-based positive gene gene selection in Geosmithia morbida across the United States reveals a broad range of putative effectors and factors for local host and environmental adapation.</title>
        <authorList>
            <person name="Onufrak A."/>
            <person name="Murdoch R.W."/>
            <person name="Gazis R."/>
            <person name="Huff M."/>
            <person name="Staton M."/>
            <person name="Klingeman W."/>
            <person name="Hadziabdic D."/>
        </authorList>
    </citation>
    <scope>NUCLEOTIDE SEQUENCE</scope>
    <source>
        <strain evidence="3">1262</strain>
    </source>
</reference>
<feature type="compositionally biased region" description="Basic residues" evidence="1">
    <location>
        <begin position="21"/>
        <end position="56"/>
    </location>
</feature>
<proteinExistence type="predicted"/>
<feature type="region of interest" description="Disordered" evidence="1">
    <location>
        <begin position="11"/>
        <end position="62"/>
    </location>
</feature>
<keyword evidence="2" id="KW-0812">Transmembrane</keyword>
<dbReference type="Proteomes" id="UP000749293">
    <property type="component" value="Unassembled WGS sequence"/>
</dbReference>
<evidence type="ECO:0000313" key="3">
    <source>
        <dbReference type="EMBL" id="KAF4123570.1"/>
    </source>
</evidence>
<organism evidence="3 4">
    <name type="scientific">Geosmithia morbida</name>
    <dbReference type="NCBI Taxonomy" id="1094350"/>
    <lineage>
        <taxon>Eukaryota</taxon>
        <taxon>Fungi</taxon>
        <taxon>Dikarya</taxon>
        <taxon>Ascomycota</taxon>
        <taxon>Pezizomycotina</taxon>
        <taxon>Sordariomycetes</taxon>
        <taxon>Hypocreomycetidae</taxon>
        <taxon>Hypocreales</taxon>
        <taxon>Bionectriaceae</taxon>
        <taxon>Geosmithia</taxon>
    </lineage>
</organism>
<dbReference type="OrthoDB" id="5235322at2759"/>
<dbReference type="GeneID" id="55972496"/>
<accession>A0A9P4YVG3</accession>
<keyword evidence="4" id="KW-1185">Reference proteome</keyword>
<dbReference type="EMBL" id="JAANYQ010000006">
    <property type="protein sequence ID" value="KAF4123570.1"/>
    <property type="molecule type" value="Genomic_DNA"/>
</dbReference>
<dbReference type="RefSeq" id="XP_035322222.1">
    <property type="nucleotide sequence ID" value="XM_035468241.1"/>
</dbReference>
<protein>
    <submittedName>
        <fullName evidence="3">Uncharacterized protein</fullName>
    </submittedName>
</protein>
<keyword evidence="2" id="KW-1133">Transmembrane helix</keyword>
<comment type="caution">
    <text evidence="3">The sequence shown here is derived from an EMBL/GenBank/DDBJ whole genome shotgun (WGS) entry which is preliminary data.</text>
</comment>
<gene>
    <name evidence="3" type="ORF">GMORB2_6271</name>
</gene>
<feature type="transmembrane region" description="Helical" evidence="2">
    <location>
        <begin position="204"/>
        <end position="227"/>
    </location>
</feature>
<evidence type="ECO:0000256" key="1">
    <source>
        <dbReference type="SAM" id="MobiDB-lite"/>
    </source>
</evidence>
<keyword evidence="2" id="KW-0472">Membrane</keyword>
<sequence>MGSFLDAFGDGVSVHDGGISRPKRHRSRSRVSHRHHKTSTTKRSRSRSSSRGRKRGLTSSTSGLGAGLSYLLEDDKDSHKRYSKHNASRGSLLDTFGLGSSAGGGHQHNDGGNHKRYSKHSNASRGSLLDTIGQGLGFGAGGDDSNRLGHHHNQSRSSFFGLGSSRPSYYKRSSRQGYVHRAYKRLKKLLRDLARWAKRHPWKVFFMVIMPLVTGGALTALLARFGLRVPRSLERLIGAASKVYMGNPSGAFGDAVRIAGDFSGSGGGASSSRPSAAAAAAAARPAAGSIGGSLRREYYNPPPVSGAYGSGPGGYGYRSASPMYYNDLAYGQSRDTYSGGGGGSGAWETAANGIAKLFI</sequence>
<feature type="region of interest" description="Disordered" evidence="1">
    <location>
        <begin position="98"/>
        <end position="126"/>
    </location>
</feature>
<dbReference type="AlphaFoldDB" id="A0A9P4YVG3"/>
<evidence type="ECO:0000256" key="2">
    <source>
        <dbReference type="SAM" id="Phobius"/>
    </source>
</evidence>
<name>A0A9P4YVG3_9HYPO</name>
<evidence type="ECO:0000313" key="4">
    <source>
        <dbReference type="Proteomes" id="UP000749293"/>
    </source>
</evidence>